<accession>A0A8H6M8J3</accession>
<keyword evidence="2" id="KW-1185">Reference proteome</keyword>
<gene>
    <name evidence="1" type="ORF">DFP72DRAFT_1066297</name>
</gene>
<comment type="caution">
    <text evidence="1">The sequence shown here is derived from an EMBL/GenBank/DDBJ whole genome shotgun (WGS) entry which is preliminary data.</text>
</comment>
<dbReference type="EMBL" id="JACGCI010000024">
    <property type="protein sequence ID" value="KAF6756919.1"/>
    <property type="molecule type" value="Genomic_DNA"/>
</dbReference>
<name>A0A8H6M8J3_9AGAR</name>
<dbReference type="AlphaFoldDB" id="A0A8H6M8J3"/>
<organism evidence="1 2">
    <name type="scientific">Ephemerocybe angulata</name>
    <dbReference type="NCBI Taxonomy" id="980116"/>
    <lineage>
        <taxon>Eukaryota</taxon>
        <taxon>Fungi</taxon>
        <taxon>Dikarya</taxon>
        <taxon>Basidiomycota</taxon>
        <taxon>Agaricomycotina</taxon>
        <taxon>Agaricomycetes</taxon>
        <taxon>Agaricomycetidae</taxon>
        <taxon>Agaricales</taxon>
        <taxon>Agaricineae</taxon>
        <taxon>Psathyrellaceae</taxon>
        <taxon>Ephemerocybe</taxon>
    </lineage>
</organism>
<evidence type="ECO:0000313" key="1">
    <source>
        <dbReference type="EMBL" id="KAF6756919.1"/>
    </source>
</evidence>
<proteinExistence type="predicted"/>
<evidence type="ECO:0000313" key="2">
    <source>
        <dbReference type="Proteomes" id="UP000521943"/>
    </source>
</evidence>
<dbReference type="OrthoDB" id="10273183at2759"/>
<dbReference type="Proteomes" id="UP000521943">
    <property type="component" value="Unassembled WGS sequence"/>
</dbReference>
<protein>
    <submittedName>
        <fullName evidence="1">Uncharacterized protein</fullName>
    </submittedName>
</protein>
<reference evidence="1 2" key="1">
    <citation type="submission" date="2020-07" db="EMBL/GenBank/DDBJ databases">
        <title>Comparative genomics of pyrophilous fungi reveals a link between fire events and developmental genes.</title>
        <authorList>
            <consortium name="DOE Joint Genome Institute"/>
            <person name="Steindorff A.S."/>
            <person name="Carver A."/>
            <person name="Calhoun S."/>
            <person name="Stillman K."/>
            <person name="Liu H."/>
            <person name="Lipzen A."/>
            <person name="Pangilinan J."/>
            <person name="Labutti K."/>
            <person name="Bruns T.D."/>
            <person name="Grigoriev I.V."/>
        </authorList>
    </citation>
    <scope>NUCLEOTIDE SEQUENCE [LARGE SCALE GENOMIC DNA]</scope>
    <source>
        <strain evidence="1 2">CBS 144469</strain>
    </source>
</reference>
<sequence>MAEGPIQRFNNGVQKAFGRLGKPDYRTAAEPSSSRNTYIVEAGVLKLGKEFCFQGKGSAPTYATAKEMAASRAYENLCSAFPELNL</sequence>